<dbReference type="OrthoDB" id="9784036at2"/>
<evidence type="ECO:0000256" key="1">
    <source>
        <dbReference type="ARBA" id="ARBA00005622"/>
    </source>
</evidence>
<feature type="signal peptide" evidence="3">
    <location>
        <begin position="1"/>
        <end position="18"/>
    </location>
</feature>
<dbReference type="EMBL" id="QKTW01000013">
    <property type="protein sequence ID" value="PZF73445.1"/>
    <property type="molecule type" value="Genomic_DNA"/>
</dbReference>
<protein>
    <submittedName>
        <fullName evidence="4">Alpha/beta hydrolase</fullName>
    </submittedName>
</protein>
<name>A0A2W2ADC4_9BACT</name>
<gene>
    <name evidence="4" type="ORF">DN068_08630</name>
</gene>
<keyword evidence="2 4" id="KW-0378">Hydrolase</keyword>
<sequence>MRKLFLLLLIGIMTGSLAKAQTEDANAKPFVLGVVNQFESTQLSETRTINVYLPDEYKTEPERKFPVIYLLDGSANEDFIHIAGLVQFLTMIQAMPPTIVVGVANVDRKRDFTFPTQNKEDLKNVPTSGGSAKFMLFVEKDLQPYVNGHYRTNGERTIIGQSLGGLMATEILLKKPALFDNYIIVSPSLWWNDESLLKDAPQLLKKATSKAKKVYIAVGEEGDQMKNDAKNLSELLLKENPKTKTISLVNFPKENHLTILHNAAYNGLSFVFGK</sequence>
<dbReference type="InterPro" id="IPR029058">
    <property type="entry name" value="AB_hydrolase_fold"/>
</dbReference>
<dbReference type="InterPro" id="IPR000801">
    <property type="entry name" value="Esterase-like"/>
</dbReference>
<reference evidence="4 5" key="1">
    <citation type="submission" date="2018-06" db="EMBL/GenBank/DDBJ databases">
        <title>Mucibacter soli gen. nov., sp. nov., a new member of the family Chitinophagaceae producing mucin.</title>
        <authorList>
            <person name="Kim M.-K."/>
            <person name="Park S."/>
            <person name="Kim T.-S."/>
            <person name="Joung Y."/>
            <person name="Han J.-H."/>
            <person name="Kim S.B."/>
        </authorList>
    </citation>
    <scope>NUCLEOTIDE SEQUENCE [LARGE SCALE GENOMIC DNA]</scope>
    <source>
        <strain evidence="4 5">R1-15</strain>
    </source>
</reference>
<dbReference type="InterPro" id="IPR052558">
    <property type="entry name" value="Siderophore_Hydrolase_D"/>
</dbReference>
<comment type="similarity">
    <text evidence="1">Belongs to the esterase D family.</text>
</comment>
<keyword evidence="5" id="KW-1185">Reference proteome</keyword>
<evidence type="ECO:0000256" key="3">
    <source>
        <dbReference type="SAM" id="SignalP"/>
    </source>
</evidence>
<evidence type="ECO:0000313" key="4">
    <source>
        <dbReference type="EMBL" id="PZF73445.1"/>
    </source>
</evidence>
<dbReference type="PANTHER" id="PTHR40841">
    <property type="entry name" value="SIDEROPHORE TRIACETYLFUSARININE C ESTERASE"/>
    <property type="match status" value="1"/>
</dbReference>
<dbReference type="AlphaFoldDB" id="A0A2W2ADC4"/>
<feature type="chain" id="PRO_5015840062" evidence="3">
    <location>
        <begin position="19"/>
        <end position="274"/>
    </location>
</feature>
<dbReference type="SUPFAM" id="SSF53474">
    <property type="entry name" value="alpha/beta-Hydrolases"/>
    <property type="match status" value="1"/>
</dbReference>
<proteinExistence type="inferred from homology"/>
<dbReference type="RefSeq" id="WP_110998508.1">
    <property type="nucleotide sequence ID" value="NZ_QKTW01000013.1"/>
</dbReference>
<accession>A0A2W2ADC4</accession>
<dbReference type="GO" id="GO:0016788">
    <property type="term" value="F:hydrolase activity, acting on ester bonds"/>
    <property type="evidence" value="ECO:0007669"/>
    <property type="project" value="TreeGrafter"/>
</dbReference>
<dbReference type="Proteomes" id="UP000248745">
    <property type="component" value="Unassembled WGS sequence"/>
</dbReference>
<dbReference type="Gene3D" id="3.40.50.1820">
    <property type="entry name" value="alpha/beta hydrolase"/>
    <property type="match status" value="1"/>
</dbReference>
<evidence type="ECO:0000313" key="5">
    <source>
        <dbReference type="Proteomes" id="UP000248745"/>
    </source>
</evidence>
<dbReference type="Pfam" id="PF00756">
    <property type="entry name" value="Esterase"/>
    <property type="match status" value="1"/>
</dbReference>
<evidence type="ECO:0000256" key="2">
    <source>
        <dbReference type="ARBA" id="ARBA00022801"/>
    </source>
</evidence>
<keyword evidence="3" id="KW-0732">Signal</keyword>
<organism evidence="4 5">
    <name type="scientific">Taibaiella soli</name>
    <dbReference type="NCBI Taxonomy" id="1649169"/>
    <lineage>
        <taxon>Bacteria</taxon>
        <taxon>Pseudomonadati</taxon>
        <taxon>Bacteroidota</taxon>
        <taxon>Chitinophagia</taxon>
        <taxon>Chitinophagales</taxon>
        <taxon>Chitinophagaceae</taxon>
        <taxon>Taibaiella</taxon>
    </lineage>
</organism>
<dbReference type="PANTHER" id="PTHR40841:SF2">
    <property type="entry name" value="SIDEROPHORE-DEGRADING ESTERASE (EUROFUNG)"/>
    <property type="match status" value="1"/>
</dbReference>
<comment type="caution">
    <text evidence="4">The sequence shown here is derived from an EMBL/GenBank/DDBJ whole genome shotgun (WGS) entry which is preliminary data.</text>
</comment>